<evidence type="ECO:0000313" key="9">
    <source>
        <dbReference type="EMBL" id="RWS16294.1"/>
    </source>
</evidence>
<dbReference type="Pfam" id="PF22916">
    <property type="entry name" value="UTP25_NTPase-like"/>
    <property type="match status" value="1"/>
</dbReference>
<dbReference type="EMBL" id="NCKU01000256">
    <property type="protein sequence ID" value="RWS16294.1"/>
    <property type="molecule type" value="Genomic_DNA"/>
</dbReference>
<dbReference type="PANTHER" id="PTHR12933:SF0">
    <property type="entry name" value="U3 SMALL NUCLEOLAR RNA-ASSOCIATED PROTEIN 25 HOMOLOG"/>
    <property type="match status" value="1"/>
</dbReference>
<dbReference type="Proteomes" id="UP000285301">
    <property type="component" value="Unassembled WGS sequence"/>
</dbReference>
<accession>A0A443RM01</accession>
<dbReference type="GO" id="GO:0032040">
    <property type="term" value="C:small-subunit processome"/>
    <property type="evidence" value="ECO:0007669"/>
    <property type="project" value="TreeGrafter"/>
</dbReference>
<feature type="region of interest" description="Disordered" evidence="6">
    <location>
        <begin position="1"/>
        <end position="74"/>
    </location>
</feature>
<feature type="region of interest" description="Disordered" evidence="6">
    <location>
        <begin position="91"/>
        <end position="117"/>
    </location>
</feature>
<feature type="compositionally biased region" description="Basic and acidic residues" evidence="6">
    <location>
        <begin position="20"/>
        <end position="42"/>
    </location>
</feature>
<dbReference type="InterPro" id="IPR053939">
    <property type="entry name" value="UTP25_C"/>
</dbReference>
<dbReference type="GO" id="GO:0019843">
    <property type="term" value="F:rRNA binding"/>
    <property type="evidence" value="ECO:0007669"/>
    <property type="project" value="TreeGrafter"/>
</dbReference>
<evidence type="ECO:0000256" key="5">
    <source>
        <dbReference type="ARBA" id="ARBA00032325"/>
    </source>
</evidence>
<dbReference type="AlphaFoldDB" id="A0A443RM01"/>
<dbReference type="STRING" id="1965070.A0A443RM01"/>
<comment type="caution">
    <text evidence="9">The sequence shown here is derived from an EMBL/GenBank/DDBJ whole genome shotgun (WGS) entry which is preliminary data.</text>
</comment>
<evidence type="ECO:0000259" key="8">
    <source>
        <dbReference type="Pfam" id="PF22916"/>
    </source>
</evidence>
<dbReference type="GO" id="GO:0000462">
    <property type="term" value="P:maturation of SSU-rRNA from tricistronic rRNA transcript (SSU-rRNA, 5.8S rRNA, LSU-rRNA)"/>
    <property type="evidence" value="ECO:0007669"/>
    <property type="project" value="TreeGrafter"/>
</dbReference>
<feature type="domain" description="UTP25 NTP hydrolase-like" evidence="8">
    <location>
        <begin position="238"/>
        <end position="502"/>
    </location>
</feature>
<evidence type="ECO:0000256" key="4">
    <source>
        <dbReference type="ARBA" id="ARBA00024421"/>
    </source>
</evidence>
<evidence type="ECO:0000256" key="3">
    <source>
        <dbReference type="ARBA" id="ARBA00023242"/>
    </source>
</evidence>
<name>A0A443RM01_9ACAR</name>
<dbReference type="PANTHER" id="PTHR12933">
    <property type="entry name" value="ORF PROTEIN-RELATED"/>
    <property type="match status" value="1"/>
</dbReference>
<reference evidence="9 10" key="1">
    <citation type="journal article" date="2018" name="Gigascience">
        <title>Genomes of trombidid mites reveal novel predicted allergens and laterally-transferred genes associated with secondary metabolism.</title>
        <authorList>
            <person name="Dong X."/>
            <person name="Chaisiri K."/>
            <person name="Xia D."/>
            <person name="Armstrong S.D."/>
            <person name="Fang Y."/>
            <person name="Donnelly M.J."/>
            <person name="Kadowaki T."/>
            <person name="McGarry J.W."/>
            <person name="Darby A.C."/>
            <person name="Makepeace B.L."/>
        </authorList>
    </citation>
    <scope>NUCLEOTIDE SEQUENCE [LARGE SCALE GENOMIC DNA]</scope>
    <source>
        <strain evidence="9">UoL-WK</strain>
    </source>
</reference>
<feature type="compositionally biased region" description="Acidic residues" evidence="6">
    <location>
        <begin position="64"/>
        <end position="74"/>
    </location>
</feature>
<dbReference type="InterPro" id="IPR010678">
    <property type="entry name" value="UTP25"/>
</dbReference>
<organism evidence="9 10">
    <name type="scientific">Dinothrombium tinctorium</name>
    <dbReference type="NCBI Taxonomy" id="1965070"/>
    <lineage>
        <taxon>Eukaryota</taxon>
        <taxon>Metazoa</taxon>
        <taxon>Ecdysozoa</taxon>
        <taxon>Arthropoda</taxon>
        <taxon>Chelicerata</taxon>
        <taxon>Arachnida</taxon>
        <taxon>Acari</taxon>
        <taxon>Acariformes</taxon>
        <taxon>Trombidiformes</taxon>
        <taxon>Prostigmata</taxon>
        <taxon>Anystina</taxon>
        <taxon>Parasitengona</taxon>
        <taxon>Trombidioidea</taxon>
        <taxon>Trombidiidae</taxon>
        <taxon>Dinothrombium</taxon>
    </lineage>
</organism>
<evidence type="ECO:0000256" key="6">
    <source>
        <dbReference type="SAM" id="MobiDB-lite"/>
    </source>
</evidence>
<evidence type="ECO:0000256" key="2">
    <source>
        <dbReference type="ARBA" id="ARBA00009223"/>
    </source>
</evidence>
<feature type="domain" description="UTP25 C-terminal" evidence="7">
    <location>
        <begin position="515"/>
        <end position="703"/>
    </location>
</feature>
<evidence type="ECO:0000259" key="7">
    <source>
        <dbReference type="Pfam" id="PF06862"/>
    </source>
</evidence>
<evidence type="ECO:0000256" key="1">
    <source>
        <dbReference type="ARBA" id="ARBA00004604"/>
    </source>
</evidence>
<comment type="subcellular location">
    <subcellularLocation>
        <location evidence="1">Nucleus</location>
        <location evidence="1">Nucleolus</location>
    </subcellularLocation>
</comment>
<keyword evidence="3" id="KW-0539">Nucleus</keyword>
<sequence>MKHLKKRKLNKAQHRVNKRQKQDYDKFGESHPVNDSEAAKDIDETELIEDFSHISENSTNIECEQSESSEEEEDTYNLLVNSLGVSNYRTVEAESESEEENTDSEVLPPSSKLPKVSDEVHLNEDEEVESDIEESLNPSTTDNFSSHVEAVFEAEALMNSNNSINESKHWPNLGNFTITSNKTINSCKLKLIKSFQELNMKNIINENLTKSIILNSFEKNTTKLTDFQLELLSILDSYRDLLFTEKNSKNSEQIRFVYTLHALNHVLKTRSRIIHHNAKLNQNESAEYRDQGFVRPKILILLPFRESCFRVVKILISLLFGDKNDESGAKINVMNAKRFMEEFGSNEIKSYHGKPEDYKETFAGNIDDSFRLGISVTKKSLKLYADFYSSDIIIASPLGLRIIIGAKGDKERDYDFLSSIEIFIADQTDIFLMQNWEHILHISKHLNLQPLDSHGVDFTRVRMWYLEGLSKYYRQTLLFSSVNFTLINALFKKEANNFEGQVIVRNPVNPGFDVIRHIVVQCPQMFHRFECNSIKNLPDERFKYFTTKILPQFRDSLKSRTMIYIQSYFDFVRLRNYFRKEELNFTHICEYTKEGKIAQSRSFFFHGGRHFLLYTERAHFFNRFRIKGIRHLIFYELPTFPHFYSELCNLMHIVNQGKKFKGDESSLSCVTLYSKYDLPILCSIVGTERAKLLLKSPTDTHLFVTENKK</sequence>
<proteinExistence type="inferred from homology"/>
<evidence type="ECO:0000313" key="10">
    <source>
        <dbReference type="Proteomes" id="UP000285301"/>
    </source>
</evidence>
<feature type="compositionally biased region" description="Basic residues" evidence="6">
    <location>
        <begin position="1"/>
        <end position="19"/>
    </location>
</feature>
<dbReference type="GO" id="GO:0034511">
    <property type="term" value="F:U3 snoRNA binding"/>
    <property type="evidence" value="ECO:0007669"/>
    <property type="project" value="InterPro"/>
</dbReference>
<gene>
    <name evidence="9" type="ORF">B4U79_14593</name>
</gene>
<dbReference type="Pfam" id="PF06862">
    <property type="entry name" value="Utp25_C"/>
    <property type="match status" value="1"/>
</dbReference>
<keyword evidence="10" id="KW-1185">Reference proteome</keyword>
<feature type="compositionally biased region" description="Acidic residues" evidence="6">
    <location>
        <begin position="93"/>
        <end position="103"/>
    </location>
</feature>
<dbReference type="InterPro" id="IPR053940">
    <property type="entry name" value="UTP25_NTPase-like"/>
</dbReference>
<dbReference type="Gene3D" id="3.40.50.300">
    <property type="entry name" value="P-loop containing nucleotide triphosphate hydrolases"/>
    <property type="match status" value="1"/>
</dbReference>
<comment type="similarity">
    <text evidence="2">Belongs to the UTP25 family.</text>
</comment>
<dbReference type="OrthoDB" id="10264378at2759"/>
<dbReference type="InterPro" id="IPR027417">
    <property type="entry name" value="P-loop_NTPase"/>
</dbReference>
<protein>
    <recommendedName>
        <fullName evidence="4">U3 small nucleolar RNA-associated protein 25 homolog</fullName>
    </recommendedName>
    <alternativeName>
        <fullName evidence="5">UTP25 small subunit processor component</fullName>
    </alternativeName>
</protein>